<comment type="caution">
    <text evidence="1">The sequence shown here is derived from an EMBL/GenBank/DDBJ whole genome shotgun (WGS) entry which is preliminary data.</text>
</comment>
<protein>
    <submittedName>
        <fullName evidence="1">Uncharacterized protein</fullName>
    </submittedName>
</protein>
<accession>A0A7J6SVI9</accession>
<organism evidence="1 2">
    <name type="scientific">Perkinsus olseni</name>
    <name type="common">Perkinsus atlanticus</name>
    <dbReference type="NCBI Taxonomy" id="32597"/>
    <lineage>
        <taxon>Eukaryota</taxon>
        <taxon>Sar</taxon>
        <taxon>Alveolata</taxon>
        <taxon>Perkinsozoa</taxon>
        <taxon>Perkinsea</taxon>
        <taxon>Perkinsida</taxon>
        <taxon>Perkinsidae</taxon>
        <taxon>Perkinsus</taxon>
    </lineage>
</organism>
<dbReference type="AlphaFoldDB" id="A0A7J6SVI9"/>
<evidence type="ECO:0000313" key="2">
    <source>
        <dbReference type="Proteomes" id="UP000574390"/>
    </source>
</evidence>
<name>A0A7J6SVI9_PEROL</name>
<evidence type="ECO:0000313" key="1">
    <source>
        <dbReference type="EMBL" id="KAF4736843.1"/>
    </source>
</evidence>
<dbReference type="EMBL" id="JABANM010011943">
    <property type="protein sequence ID" value="KAF4736843.1"/>
    <property type="molecule type" value="Genomic_DNA"/>
</dbReference>
<feature type="non-terminal residue" evidence="1">
    <location>
        <position position="1"/>
    </location>
</feature>
<reference evidence="1 2" key="1">
    <citation type="submission" date="2020-04" db="EMBL/GenBank/DDBJ databases">
        <title>Perkinsus olseni comparative genomics.</title>
        <authorList>
            <person name="Bogema D.R."/>
        </authorList>
    </citation>
    <scope>NUCLEOTIDE SEQUENCE [LARGE SCALE GENOMIC DNA]</scope>
    <source>
        <strain evidence="1">ATCC PRA-205</strain>
    </source>
</reference>
<proteinExistence type="predicted"/>
<dbReference type="Proteomes" id="UP000574390">
    <property type="component" value="Unassembled WGS sequence"/>
</dbReference>
<gene>
    <name evidence="1" type="ORF">FOZ62_004351</name>
</gene>
<sequence length="249" mass="26845">QAQQLGRHLATAFMNADKLTYEGDYSTPVRVAMEHDVIWQPSGDFLTKVKSQSIGTLASTMLSEALVFAGKAWTAKDANDDAANLLARCTALVDAGRAHVKLAEILKLASDTGKRSDAAITIISRRSEAAYQWLSKHVDEEPDAFVECVVVRAQLAQFLDGYVSIAECLADAEGVAGGNKQVTGALRAALANLSNTELRRCSKSSPTGRSVASRKLVKALYLFSINGNGDRTLADEMRLLLEQEKGQSQ</sequence>